<protein>
    <submittedName>
        <fullName evidence="2">Uncharacterized protein</fullName>
    </submittedName>
</protein>
<dbReference type="OrthoDB" id="2881112at2759"/>
<keyword evidence="1" id="KW-0472">Membrane</keyword>
<sequence length="177" mass="18257">MSSSMNNILAMPQTEKARRIVMAKGIFDVFLSLSLIFFPSLLYDGPVPATISQVTGLPKPSWEADPGAAYGLASLIMGAAFCGITAGQSWSPDAHKALATLNGVFALTGLIGCILSPQKFGSSFLLLASAQDVFWFSAIVKAGGYGVLDTLGLAGKRAGSAPASRVVAGDHSMKGGM</sequence>
<keyword evidence="3" id="KW-1185">Reference proteome</keyword>
<feature type="transmembrane region" description="Helical" evidence="1">
    <location>
        <begin position="21"/>
        <end position="42"/>
    </location>
</feature>
<dbReference type="AlphaFoldDB" id="A0A5C3LQT1"/>
<gene>
    <name evidence="2" type="ORF">BDQ12DRAFT_763620</name>
</gene>
<keyword evidence="1" id="KW-0812">Transmembrane</keyword>
<evidence type="ECO:0000313" key="2">
    <source>
        <dbReference type="EMBL" id="TFK34356.1"/>
    </source>
</evidence>
<name>A0A5C3LQT1_9AGAR</name>
<proteinExistence type="predicted"/>
<dbReference type="Proteomes" id="UP000308652">
    <property type="component" value="Unassembled WGS sequence"/>
</dbReference>
<organism evidence="2 3">
    <name type="scientific">Crucibulum laeve</name>
    <dbReference type="NCBI Taxonomy" id="68775"/>
    <lineage>
        <taxon>Eukaryota</taxon>
        <taxon>Fungi</taxon>
        <taxon>Dikarya</taxon>
        <taxon>Basidiomycota</taxon>
        <taxon>Agaricomycotina</taxon>
        <taxon>Agaricomycetes</taxon>
        <taxon>Agaricomycetidae</taxon>
        <taxon>Agaricales</taxon>
        <taxon>Agaricineae</taxon>
        <taxon>Nidulariaceae</taxon>
        <taxon>Crucibulum</taxon>
    </lineage>
</organism>
<keyword evidence="1" id="KW-1133">Transmembrane helix</keyword>
<feature type="transmembrane region" description="Helical" evidence="1">
    <location>
        <begin position="124"/>
        <end position="148"/>
    </location>
</feature>
<accession>A0A5C3LQT1</accession>
<evidence type="ECO:0000256" key="1">
    <source>
        <dbReference type="SAM" id="Phobius"/>
    </source>
</evidence>
<feature type="transmembrane region" description="Helical" evidence="1">
    <location>
        <begin position="98"/>
        <end position="118"/>
    </location>
</feature>
<feature type="transmembrane region" description="Helical" evidence="1">
    <location>
        <begin position="67"/>
        <end position="86"/>
    </location>
</feature>
<reference evidence="2 3" key="1">
    <citation type="journal article" date="2019" name="Nat. Ecol. Evol.">
        <title>Megaphylogeny resolves global patterns of mushroom evolution.</title>
        <authorList>
            <person name="Varga T."/>
            <person name="Krizsan K."/>
            <person name="Foldi C."/>
            <person name="Dima B."/>
            <person name="Sanchez-Garcia M."/>
            <person name="Sanchez-Ramirez S."/>
            <person name="Szollosi G.J."/>
            <person name="Szarkandi J.G."/>
            <person name="Papp V."/>
            <person name="Albert L."/>
            <person name="Andreopoulos W."/>
            <person name="Angelini C."/>
            <person name="Antonin V."/>
            <person name="Barry K.W."/>
            <person name="Bougher N.L."/>
            <person name="Buchanan P."/>
            <person name="Buyck B."/>
            <person name="Bense V."/>
            <person name="Catcheside P."/>
            <person name="Chovatia M."/>
            <person name="Cooper J."/>
            <person name="Damon W."/>
            <person name="Desjardin D."/>
            <person name="Finy P."/>
            <person name="Geml J."/>
            <person name="Haridas S."/>
            <person name="Hughes K."/>
            <person name="Justo A."/>
            <person name="Karasinski D."/>
            <person name="Kautmanova I."/>
            <person name="Kiss B."/>
            <person name="Kocsube S."/>
            <person name="Kotiranta H."/>
            <person name="LaButti K.M."/>
            <person name="Lechner B.E."/>
            <person name="Liimatainen K."/>
            <person name="Lipzen A."/>
            <person name="Lukacs Z."/>
            <person name="Mihaltcheva S."/>
            <person name="Morgado L.N."/>
            <person name="Niskanen T."/>
            <person name="Noordeloos M.E."/>
            <person name="Ohm R.A."/>
            <person name="Ortiz-Santana B."/>
            <person name="Ovrebo C."/>
            <person name="Racz N."/>
            <person name="Riley R."/>
            <person name="Savchenko A."/>
            <person name="Shiryaev A."/>
            <person name="Soop K."/>
            <person name="Spirin V."/>
            <person name="Szebenyi C."/>
            <person name="Tomsovsky M."/>
            <person name="Tulloss R.E."/>
            <person name="Uehling J."/>
            <person name="Grigoriev I.V."/>
            <person name="Vagvolgyi C."/>
            <person name="Papp T."/>
            <person name="Martin F.M."/>
            <person name="Miettinen O."/>
            <person name="Hibbett D.S."/>
            <person name="Nagy L.G."/>
        </authorList>
    </citation>
    <scope>NUCLEOTIDE SEQUENCE [LARGE SCALE GENOMIC DNA]</scope>
    <source>
        <strain evidence="2 3">CBS 166.37</strain>
    </source>
</reference>
<evidence type="ECO:0000313" key="3">
    <source>
        <dbReference type="Proteomes" id="UP000308652"/>
    </source>
</evidence>
<dbReference type="EMBL" id="ML213633">
    <property type="protein sequence ID" value="TFK34356.1"/>
    <property type="molecule type" value="Genomic_DNA"/>
</dbReference>